<dbReference type="InterPro" id="IPR001680">
    <property type="entry name" value="WD40_rpt"/>
</dbReference>
<dbReference type="Proteomes" id="UP000078397">
    <property type="component" value="Unassembled WGS sequence"/>
</dbReference>
<feature type="repeat" description="WD" evidence="3">
    <location>
        <begin position="1145"/>
        <end position="1186"/>
    </location>
</feature>
<accession>A0A179FF26</accession>
<protein>
    <submittedName>
        <fullName evidence="5">WD-repeat protein</fullName>
    </submittedName>
</protein>
<dbReference type="CDD" id="cd00200">
    <property type="entry name" value="WD40"/>
    <property type="match status" value="2"/>
</dbReference>
<evidence type="ECO:0000313" key="5">
    <source>
        <dbReference type="EMBL" id="OAQ64205.2"/>
    </source>
</evidence>
<dbReference type="PROSITE" id="PS50294">
    <property type="entry name" value="WD_REPEATS_REGION"/>
    <property type="match status" value="7"/>
</dbReference>
<feature type="repeat" description="WD" evidence="3">
    <location>
        <begin position="1103"/>
        <end position="1144"/>
    </location>
</feature>
<dbReference type="STRING" id="1380566.A0A179FF26"/>
<dbReference type="KEGG" id="pchm:VFPPC_05518"/>
<evidence type="ECO:0000256" key="2">
    <source>
        <dbReference type="ARBA" id="ARBA00022737"/>
    </source>
</evidence>
<dbReference type="Gene3D" id="3.40.50.1580">
    <property type="entry name" value="Nucleoside phosphorylase domain"/>
    <property type="match status" value="1"/>
</dbReference>
<sequence>MKKRLKSPELYTIGWIAALPIERAAATAVLDERHEPPEDFEQNQSDTNSYTWGRIENHNVVIASLPAASHGLAPAATTTSNLLSSLPQIRIGLLVGTGGAVARPKQDRDIRLGDVVVGQPHGMTGGVIQYDMGKAGSQGVWERTGSLNRPPPVLLSALASLQAEHEFTPSRIPELLQSMWMANPQMQKAKNNQSSYMYQGTNYDRLFESAYDHVGQDNCVECDSTREVKREPRDTNDPEIHYGIIMSGNTLVKDAATRDRIADEVGTACLCFEMEAAGLMNSFPCLVIRGICDYADSHKNDLWQRYASATAAAFAKELLDFVPITQLQATQRAIDVFKTTLDRLPVVSGASFDDYAEEHSPFCLPNTRVELRQHILSWAESPVAKTIFWLNGMAGTGKSTISKTIARSLSEKGQLGACFFFKRDQADRRSMAKFFPTLAAHLAQRIPAVAAYIEDALDDNGAVLRKTLREQFDTLILEPLSKIPPDLKKDVVVFVIDALDECERDEDIRLLIHLLSRTKLMESAGLRVFATSRPDLPIRIGFKQIEGTYQDVVLHTMPHAIVEHDISAYIGHQLAKIKMDYNALVRLDRQLPLSWPSRSTVKSLVKMAVPLFIFASTMCRFIGDLKHGDPRCQLKDVLRFQSRGGVSQLHATYMPVLNKLIPQTPDARREEILKDFKDIVGTIVILSDPLSISTLAHMLRIQQDKIDNMLDHLHSVLNVPPSAELPVRLLHLSFRDFLTDDDQRGKSPFWIDKEQAHYVMAVNCLRIMGDLQQDICSVKDPGTYRSAIKAQNIKSSIPQALRYAILYWPFHLDGAKNHAPSCDQVYAFLTDHFLHWIEALSLIGKANESINLINFLRSYSTSQHHKELSDFLEDGRRLILANLPAIDATPLQLYSSLLLFTPKNCIVRKVFQNKVPRGISLEPPDTSWGPRLQALEGHTGHVAAVAFSHNSELVASGSYDRTTRVWCTYTGECRQIFEGHEGKIFAVAFSHDSELIASASGDQTVRIGDTCTGETKHVLRGHNAIVRAVAFSHDSELVASGSRDGVICLWNTDTGECRQTLNGHGAQVNSVAFSHNSNLIASASNEKTIHIWYTDTGKRKQTLAGHFDFVTTVAFSNNSELLISGSDDKTIRVWHTSTGKIKQVFTGHRDSILAATFAQNSELVVSGSFDGTLRIWHLATGECKQTFGDSHSTSSLAISHDAEMAASSSGTIVQIWRANSAEVEQMPERIGDSIITVALSHDSKLVASGSRDGTVQLWFSSNDKRTFEGHTGEVNEVTFSHNSELLASASGDGTMRIWYTNTGQCKHLLKCSSTLVYSVAFSHDSTLVACGAGDANDITVHIWHVNSGEVKHTIKGFGGGFVTSIAFSHDSRLLASSSWHGDLQIWFVDTGVCYKTITSDGAISLAFSHDSKLLASAGEANLRVWNVETGESKQSFHVGVRNLRILCLDVDNARLVTTHGMFSLRGLAAGSIRTKKSTPAIRYSISKDEGWITFDGENVLWLPVERRPYCADRSVAVSESTVVIGCGSGRVLIFGLSPRVTAVVD</sequence>
<dbReference type="GO" id="GO:0009116">
    <property type="term" value="P:nucleoside metabolic process"/>
    <property type="evidence" value="ECO:0007669"/>
    <property type="project" value="InterPro"/>
</dbReference>
<organism evidence="5 6">
    <name type="scientific">Pochonia chlamydosporia 170</name>
    <dbReference type="NCBI Taxonomy" id="1380566"/>
    <lineage>
        <taxon>Eukaryota</taxon>
        <taxon>Fungi</taxon>
        <taxon>Dikarya</taxon>
        <taxon>Ascomycota</taxon>
        <taxon>Pezizomycotina</taxon>
        <taxon>Sordariomycetes</taxon>
        <taxon>Hypocreomycetidae</taxon>
        <taxon>Hypocreales</taxon>
        <taxon>Clavicipitaceae</taxon>
        <taxon>Pochonia</taxon>
    </lineage>
</organism>
<keyword evidence="1 3" id="KW-0853">WD repeat</keyword>
<dbReference type="InterPro" id="IPR000845">
    <property type="entry name" value="Nucleoside_phosphorylase_d"/>
</dbReference>
<feature type="repeat" description="WD" evidence="3">
    <location>
        <begin position="1019"/>
        <end position="1060"/>
    </location>
</feature>
<dbReference type="InterPro" id="IPR036322">
    <property type="entry name" value="WD40_repeat_dom_sf"/>
</dbReference>
<dbReference type="InterPro" id="IPR020472">
    <property type="entry name" value="WD40_PAC1"/>
</dbReference>
<dbReference type="GO" id="GO:0003824">
    <property type="term" value="F:catalytic activity"/>
    <property type="evidence" value="ECO:0007669"/>
    <property type="project" value="InterPro"/>
</dbReference>
<dbReference type="Gene3D" id="2.130.10.10">
    <property type="entry name" value="YVTN repeat-like/Quinoprotein amine dehydrogenase"/>
    <property type="match status" value="5"/>
</dbReference>
<feature type="repeat" description="WD" evidence="3">
    <location>
        <begin position="1362"/>
        <end position="1396"/>
    </location>
</feature>
<feature type="repeat" description="WD" evidence="3">
    <location>
        <begin position="977"/>
        <end position="1018"/>
    </location>
</feature>
<dbReference type="EMBL" id="LSBJ02000005">
    <property type="protein sequence ID" value="OAQ64205.2"/>
    <property type="molecule type" value="Genomic_DNA"/>
</dbReference>
<dbReference type="Pfam" id="PF24883">
    <property type="entry name" value="NPHP3_N"/>
    <property type="match status" value="1"/>
</dbReference>
<dbReference type="GeneID" id="28848695"/>
<feature type="repeat" description="WD" evidence="3">
    <location>
        <begin position="1267"/>
        <end position="1308"/>
    </location>
</feature>
<evidence type="ECO:0000256" key="3">
    <source>
        <dbReference type="PROSITE-ProRule" id="PRU00221"/>
    </source>
</evidence>
<feature type="repeat" description="WD" evidence="3">
    <location>
        <begin position="935"/>
        <end position="966"/>
    </location>
</feature>
<dbReference type="InterPro" id="IPR056884">
    <property type="entry name" value="NPHP3-like_N"/>
</dbReference>
<dbReference type="Pfam" id="PF00400">
    <property type="entry name" value="WD40"/>
    <property type="match status" value="11"/>
</dbReference>
<comment type="caution">
    <text evidence="5">The sequence shown here is derived from an EMBL/GenBank/DDBJ whole genome shotgun (WGS) entry which is preliminary data.</text>
</comment>
<proteinExistence type="predicted"/>
<dbReference type="PANTHER" id="PTHR19848:SF8">
    <property type="entry name" value="F-BOX AND WD REPEAT DOMAIN CONTAINING 7"/>
    <property type="match status" value="1"/>
</dbReference>
<dbReference type="InterPro" id="IPR035994">
    <property type="entry name" value="Nucleoside_phosphorylase_sf"/>
</dbReference>
<dbReference type="OrthoDB" id="4937779at2759"/>
<dbReference type="PRINTS" id="PR00320">
    <property type="entry name" value="GPROTEINBRPT"/>
</dbReference>
<dbReference type="Pfam" id="PF01048">
    <property type="entry name" value="PNP_UDP_1"/>
    <property type="match status" value="1"/>
</dbReference>
<feature type="repeat" description="WD" evidence="3">
    <location>
        <begin position="1232"/>
        <end position="1258"/>
    </location>
</feature>
<dbReference type="PROSITE" id="PS50082">
    <property type="entry name" value="WD_REPEATS_2"/>
    <property type="match status" value="9"/>
</dbReference>
<dbReference type="PROSITE" id="PS00678">
    <property type="entry name" value="WD_REPEATS_1"/>
    <property type="match status" value="1"/>
</dbReference>
<dbReference type="InterPro" id="IPR007111">
    <property type="entry name" value="NACHT_NTPase"/>
</dbReference>
<dbReference type="InterPro" id="IPR015943">
    <property type="entry name" value="WD40/YVTN_repeat-like_dom_sf"/>
</dbReference>
<dbReference type="RefSeq" id="XP_022284261.1">
    <property type="nucleotide sequence ID" value="XM_022428462.1"/>
</dbReference>
<feature type="repeat" description="WD" evidence="3">
    <location>
        <begin position="1061"/>
        <end position="1102"/>
    </location>
</feature>
<name>A0A179FF26_METCM</name>
<keyword evidence="2" id="KW-0677">Repeat</keyword>
<dbReference type="InterPro" id="IPR019775">
    <property type="entry name" value="WD40_repeat_CS"/>
</dbReference>
<evidence type="ECO:0000313" key="6">
    <source>
        <dbReference type="Proteomes" id="UP000078397"/>
    </source>
</evidence>
<evidence type="ECO:0000259" key="4">
    <source>
        <dbReference type="PROSITE" id="PS50837"/>
    </source>
</evidence>
<dbReference type="SMART" id="SM00320">
    <property type="entry name" value="WD40"/>
    <property type="match status" value="12"/>
</dbReference>
<dbReference type="SUPFAM" id="SSF53167">
    <property type="entry name" value="Purine and uridine phosphorylases"/>
    <property type="match status" value="1"/>
</dbReference>
<dbReference type="SUPFAM" id="SSF52540">
    <property type="entry name" value="P-loop containing nucleoside triphosphate hydrolases"/>
    <property type="match status" value="1"/>
</dbReference>
<feature type="domain" description="NACHT" evidence="4">
    <location>
        <begin position="386"/>
        <end position="535"/>
    </location>
</feature>
<dbReference type="SUPFAM" id="SSF50978">
    <property type="entry name" value="WD40 repeat-like"/>
    <property type="match status" value="2"/>
</dbReference>
<dbReference type="PANTHER" id="PTHR19848">
    <property type="entry name" value="WD40 REPEAT PROTEIN"/>
    <property type="match status" value="1"/>
</dbReference>
<dbReference type="InterPro" id="IPR027417">
    <property type="entry name" value="P-loop_NTPase"/>
</dbReference>
<gene>
    <name evidence="5" type="ORF">VFPPC_05518</name>
</gene>
<dbReference type="PROSITE" id="PS50837">
    <property type="entry name" value="NACHT"/>
    <property type="match status" value="1"/>
</dbReference>
<reference evidence="5 6" key="1">
    <citation type="journal article" date="2016" name="PLoS Pathog.">
        <title>Biosynthesis of antibiotic leucinostatins in bio-control fungus Purpureocillium lilacinum and their inhibition on phytophthora revealed by genome mining.</title>
        <authorList>
            <person name="Wang G."/>
            <person name="Liu Z."/>
            <person name="Lin R."/>
            <person name="Li E."/>
            <person name="Mao Z."/>
            <person name="Ling J."/>
            <person name="Yang Y."/>
            <person name="Yin W.B."/>
            <person name="Xie B."/>
        </authorList>
    </citation>
    <scope>NUCLEOTIDE SEQUENCE [LARGE SCALE GENOMIC DNA]</scope>
    <source>
        <strain evidence="5">170</strain>
    </source>
</reference>
<keyword evidence="6" id="KW-1185">Reference proteome</keyword>
<dbReference type="Gene3D" id="3.40.50.300">
    <property type="entry name" value="P-loop containing nucleotide triphosphate hydrolases"/>
    <property type="match status" value="1"/>
</dbReference>
<evidence type="ECO:0000256" key="1">
    <source>
        <dbReference type="ARBA" id="ARBA00022574"/>
    </source>
</evidence>